<sequence>MPSTPVRGDSGAPSRAPEHSGAPAHSTRRSLVRAAVWSAPVVAVALASPAAAASEVPPAPLPDQRTSDATLSFDTFVSWSAQWVGSTPTATVTQVQIQNQYWHASSVGAPVPVLSVRVCYPAAAHAGAAPTAVSGSGWRFVAAVPLADGSVDYVFTWSGPALEPGRSTPQLEYVVPVVASGLVGEASAPNADPVRR</sequence>
<name>A0A2T4UTA6_9MICO</name>
<dbReference type="EMBL" id="PZPL01000001">
    <property type="protein sequence ID" value="PTL72769.1"/>
    <property type="molecule type" value="Genomic_DNA"/>
</dbReference>
<dbReference type="InterPro" id="IPR006311">
    <property type="entry name" value="TAT_signal"/>
</dbReference>
<dbReference type="RefSeq" id="WP_107574417.1">
    <property type="nucleotide sequence ID" value="NZ_PZPL01000001.1"/>
</dbReference>
<comment type="caution">
    <text evidence="2">The sequence shown here is derived from an EMBL/GenBank/DDBJ whole genome shotgun (WGS) entry which is preliminary data.</text>
</comment>
<dbReference type="PROSITE" id="PS51318">
    <property type="entry name" value="TAT"/>
    <property type="match status" value="1"/>
</dbReference>
<protein>
    <submittedName>
        <fullName evidence="2">Uncharacterized protein</fullName>
    </submittedName>
</protein>
<keyword evidence="3" id="KW-1185">Reference proteome</keyword>
<gene>
    <name evidence="2" type="ORF">C1I63_07855</name>
</gene>
<evidence type="ECO:0000313" key="3">
    <source>
        <dbReference type="Proteomes" id="UP000241085"/>
    </source>
</evidence>
<dbReference type="AlphaFoldDB" id="A0A2T4UTA6"/>
<feature type="region of interest" description="Disordered" evidence="1">
    <location>
        <begin position="1"/>
        <end position="29"/>
    </location>
</feature>
<reference evidence="2 3" key="1">
    <citation type="submission" date="2018-03" db="EMBL/GenBank/DDBJ databases">
        <title>Bacteriophage NCPPB3778 and a type I-E CRISPR drive the evolution of the US Biological Select Agent, Rathayibacter toxicus.</title>
        <authorList>
            <person name="Davis E.W.II."/>
            <person name="Tabima J.F."/>
            <person name="Weisberg A.J."/>
            <person name="Dantas Lopes L."/>
            <person name="Wiseman M.S."/>
            <person name="Wiseman M.S."/>
            <person name="Pupko T."/>
            <person name="Belcher M.S."/>
            <person name="Sechler A.J."/>
            <person name="Tancos M.A."/>
            <person name="Schroeder B.K."/>
            <person name="Murray T.D."/>
            <person name="Luster D.G."/>
            <person name="Schneider W.L."/>
            <person name="Rogers E."/>
            <person name="Andreote F.D."/>
            <person name="Grunwald N.J."/>
            <person name="Putnam M.L."/>
            <person name="Chang J.H."/>
        </authorList>
    </citation>
    <scope>NUCLEOTIDE SEQUENCE [LARGE SCALE GENOMIC DNA]</scope>
    <source>
        <strain evidence="2 3">DSM 15933</strain>
    </source>
</reference>
<organism evidence="2 3">
    <name type="scientific">Rathayibacter caricis DSM 15933</name>
    <dbReference type="NCBI Taxonomy" id="1328867"/>
    <lineage>
        <taxon>Bacteria</taxon>
        <taxon>Bacillati</taxon>
        <taxon>Actinomycetota</taxon>
        <taxon>Actinomycetes</taxon>
        <taxon>Micrococcales</taxon>
        <taxon>Microbacteriaceae</taxon>
        <taxon>Rathayibacter</taxon>
    </lineage>
</organism>
<evidence type="ECO:0000313" key="2">
    <source>
        <dbReference type="EMBL" id="PTL72769.1"/>
    </source>
</evidence>
<dbReference type="Proteomes" id="UP000241085">
    <property type="component" value="Unassembled WGS sequence"/>
</dbReference>
<accession>A0A2T4UTA6</accession>
<evidence type="ECO:0000256" key="1">
    <source>
        <dbReference type="SAM" id="MobiDB-lite"/>
    </source>
</evidence>
<proteinExistence type="predicted"/>